<dbReference type="EMBL" id="GAKP01005677">
    <property type="protein sequence ID" value="JAC53275.1"/>
    <property type="molecule type" value="Transcribed_RNA"/>
</dbReference>
<dbReference type="OrthoDB" id="8060765at2759"/>
<dbReference type="AlphaFoldDB" id="A0A034WGL8"/>
<name>A0A034WGL8_BACDO</name>
<proteinExistence type="predicted"/>
<organism evidence="1">
    <name type="scientific">Bactrocera dorsalis</name>
    <name type="common">Oriental fruit fly</name>
    <name type="synonym">Dacus dorsalis</name>
    <dbReference type="NCBI Taxonomy" id="27457"/>
    <lineage>
        <taxon>Eukaryota</taxon>
        <taxon>Metazoa</taxon>
        <taxon>Ecdysozoa</taxon>
        <taxon>Arthropoda</taxon>
        <taxon>Hexapoda</taxon>
        <taxon>Insecta</taxon>
        <taxon>Pterygota</taxon>
        <taxon>Neoptera</taxon>
        <taxon>Endopterygota</taxon>
        <taxon>Diptera</taxon>
        <taxon>Brachycera</taxon>
        <taxon>Muscomorpha</taxon>
        <taxon>Tephritoidea</taxon>
        <taxon>Tephritidae</taxon>
        <taxon>Bactrocera</taxon>
        <taxon>Bactrocera</taxon>
    </lineage>
</organism>
<reference evidence="1" key="1">
    <citation type="journal article" date="2014" name="BMC Genomics">
        <title>Characterizing the developmental transcriptome of the oriental fruit fly, Bactrocera dorsalis (Diptera: Tephritidae) through comparative genomic analysis with Drosophila melanogaster utilizing modENCODE datasets.</title>
        <authorList>
            <person name="Geib S.M."/>
            <person name="Calla B."/>
            <person name="Hall B."/>
            <person name="Hou S."/>
            <person name="Manoukis N.C."/>
        </authorList>
    </citation>
    <scope>NUCLEOTIDE SEQUENCE</scope>
    <source>
        <strain evidence="1">Punador</strain>
    </source>
</reference>
<dbReference type="PANTHER" id="PTHR37162:SF1">
    <property type="entry name" value="BED-TYPE DOMAIN-CONTAINING PROTEIN"/>
    <property type="match status" value="1"/>
</dbReference>
<dbReference type="PANTHER" id="PTHR37162">
    <property type="entry name" value="HAT FAMILY DIMERISATION DOMAINCONTAINING PROTEIN-RELATED"/>
    <property type="match status" value="1"/>
</dbReference>
<protein>
    <submittedName>
        <fullName evidence="1">Uncharacterized protein</fullName>
    </submittedName>
</protein>
<accession>A0A034WGL8</accession>
<evidence type="ECO:0000313" key="1">
    <source>
        <dbReference type="EMBL" id="JAC53275.1"/>
    </source>
</evidence>
<sequence length="244" mass="27572">MSSSTESDESIGKSRKYRKQKFTNKWLGDERFKGWLQALAGESFKCKCAACNKILNCGKSDLLKHAETKAHQKNVKAISKTSKLNTFFKRNVNAEGVYIDKKKFEIRLSMFFAEHNVVLTVVDHLIPLLKEIVPDSEIIKNVDLGRKKCTSIIKNVVAKEEKDNLVNKLKVNPFSVMIDESTDIGLNKHMCILARFYDEEKGRVVVKLLDLLPIGADCTADALYKTFKELILSLGIPFNNISGK</sequence>